<gene>
    <name evidence="1" type="ORF">OPR82_21785</name>
</gene>
<evidence type="ECO:0000313" key="2">
    <source>
        <dbReference type="Proteomes" id="UP001301216"/>
    </source>
</evidence>
<dbReference type="RefSeq" id="WP_265987070.1">
    <property type="nucleotide sequence ID" value="NZ_JAPHAV010000027.1"/>
</dbReference>
<name>A0ABT3QUP4_9HYPH</name>
<protein>
    <submittedName>
        <fullName evidence="1">Uncharacterized protein</fullName>
    </submittedName>
</protein>
<keyword evidence="2" id="KW-1185">Reference proteome</keyword>
<organism evidence="1 2">
    <name type="scientific">Ochrobactrum chromiisoli</name>
    <dbReference type="NCBI Taxonomy" id="2993941"/>
    <lineage>
        <taxon>Bacteria</taxon>
        <taxon>Pseudomonadati</taxon>
        <taxon>Pseudomonadota</taxon>
        <taxon>Alphaproteobacteria</taxon>
        <taxon>Hyphomicrobiales</taxon>
        <taxon>Brucellaceae</taxon>
        <taxon>Brucella/Ochrobactrum group</taxon>
        <taxon>Ochrobactrum</taxon>
    </lineage>
</organism>
<dbReference type="Proteomes" id="UP001301216">
    <property type="component" value="Unassembled WGS sequence"/>
</dbReference>
<proteinExistence type="predicted"/>
<comment type="caution">
    <text evidence="1">The sequence shown here is derived from an EMBL/GenBank/DDBJ whole genome shotgun (WGS) entry which is preliminary data.</text>
</comment>
<sequence>MSAETIIGYIDLIEHKIPARNFRRELHASQHRTRLLNSIIEADDRASQKRAVRDVLLKWAIWNEGEKILGLIEEASGRMMVSVDTRSSHTILITRDIFDSVVKSVARKPASAEAMLAIATSALQVGPYAFDLVHYDAEKKRLRVFSIVYGVGWCEDALDRWRNEIGALPSVWSRLAQQYYGIDIDHCEFALIDPLLDDSDQETGVWAIFDLDQLFGKDGIADKVVELQEALRGELLIQIGDAFADTQIEQIQLMEQEIIKIALEAFNSGSAPQVQILKPGGTSH</sequence>
<evidence type="ECO:0000313" key="1">
    <source>
        <dbReference type="EMBL" id="MCX2699334.1"/>
    </source>
</evidence>
<reference evidence="1 2" key="1">
    <citation type="submission" date="2022-11" db="EMBL/GenBank/DDBJ databases">
        <title>Brucella sp. YY2X, whole genome shotgun sequencing project.</title>
        <authorList>
            <person name="Yang Y."/>
        </authorList>
    </citation>
    <scope>NUCLEOTIDE SEQUENCE [LARGE SCALE GENOMIC DNA]</scope>
    <source>
        <strain evidence="1 2">YY2X</strain>
    </source>
</reference>
<accession>A0ABT3QUP4</accession>
<dbReference type="EMBL" id="JAPHAV010000027">
    <property type="protein sequence ID" value="MCX2699334.1"/>
    <property type="molecule type" value="Genomic_DNA"/>
</dbReference>